<evidence type="ECO:0000259" key="1">
    <source>
        <dbReference type="Pfam" id="PF04451"/>
    </source>
</evidence>
<evidence type="ECO:0000259" key="2">
    <source>
        <dbReference type="Pfam" id="PF16903"/>
    </source>
</evidence>
<feature type="domain" description="Major capsid protein C-terminal" evidence="1">
    <location>
        <begin position="302"/>
        <end position="496"/>
    </location>
</feature>
<proteinExistence type="predicted"/>
<evidence type="ECO:0000313" key="3">
    <source>
        <dbReference type="EMBL" id="QHS87624.1"/>
    </source>
</evidence>
<dbReference type="InterPro" id="IPR007542">
    <property type="entry name" value="MCP_C"/>
</dbReference>
<dbReference type="InterPro" id="IPR038519">
    <property type="entry name" value="MCP_C_sf"/>
</dbReference>
<dbReference type="AlphaFoldDB" id="A0A6C0B6Y7"/>
<evidence type="ECO:0008006" key="4">
    <source>
        <dbReference type="Google" id="ProtNLM"/>
    </source>
</evidence>
<dbReference type="Pfam" id="PF16903">
    <property type="entry name" value="Capsid_N"/>
    <property type="match status" value="1"/>
</dbReference>
<dbReference type="GO" id="GO:0005198">
    <property type="term" value="F:structural molecule activity"/>
    <property type="evidence" value="ECO:0007669"/>
    <property type="project" value="InterPro"/>
</dbReference>
<dbReference type="SUPFAM" id="SSF49749">
    <property type="entry name" value="Group II dsDNA viruses VP"/>
    <property type="match status" value="2"/>
</dbReference>
<name>A0A6C0B6Y7_9ZZZZ</name>
<dbReference type="Gene3D" id="2.70.9.10">
    <property type="entry name" value="Adenovirus Type 2 Hexon, domain 4"/>
    <property type="match status" value="1"/>
</dbReference>
<dbReference type="Gene3D" id="2.70.9.20">
    <property type="entry name" value="Major capsid protein Vp54"/>
    <property type="match status" value="1"/>
</dbReference>
<dbReference type="InterPro" id="IPR016112">
    <property type="entry name" value="VP_dsDNA_II"/>
</dbReference>
<protein>
    <recommendedName>
        <fullName evidence="4">Major capsid protein N-terminal domain-containing protein</fullName>
    </recommendedName>
</protein>
<organism evidence="3">
    <name type="scientific">viral metagenome</name>
    <dbReference type="NCBI Taxonomy" id="1070528"/>
    <lineage>
        <taxon>unclassified sequences</taxon>
        <taxon>metagenomes</taxon>
        <taxon>organismal metagenomes</taxon>
    </lineage>
</organism>
<reference evidence="3" key="1">
    <citation type="journal article" date="2020" name="Nature">
        <title>Giant virus diversity and host interactions through global metagenomics.</title>
        <authorList>
            <person name="Schulz F."/>
            <person name="Roux S."/>
            <person name="Paez-Espino D."/>
            <person name="Jungbluth S."/>
            <person name="Walsh D.A."/>
            <person name="Denef V.J."/>
            <person name="McMahon K.D."/>
            <person name="Konstantinidis K.T."/>
            <person name="Eloe-Fadrosh E.A."/>
            <person name="Kyrpides N.C."/>
            <person name="Woyke T."/>
        </authorList>
    </citation>
    <scope>NUCLEOTIDE SEQUENCE</scope>
    <source>
        <strain evidence="3">GVMAG-M-3300010157-4</strain>
    </source>
</reference>
<dbReference type="EMBL" id="MN739083">
    <property type="protein sequence ID" value="QHS87624.1"/>
    <property type="molecule type" value="Genomic_DNA"/>
</dbReference>
<feature type="domain" description="Major capsid protein N-terminal" evidence="2">
    <location>
        <begin position="26"/>
        <end position="240"/>
    </location>
</feature>
<sequence>MAGGLLNLISEGANNVIIHGGPSQKTMFRATYNKITNFGLQKFRIDYDGLRDLRLSEESKFSFKIPRYAELLMDTYIVITLPHIWSPIYHPCAQTTNRWAPYEFNWIKDIGTNIIKEIEIVCGNYTLQRYSGNYLGAMVERDFSATKKDLFNEMTGNVPEMNNPRNANGRSGSYPHAYFQPGSLGAEPSIRGRTLYIPINMWFTLDSKCAFPMAALQYNELHINITLRSIQELYQVRDVFDYTNGRPLMAPNYTQNQFQLYRFLQTPPSDNLDADSYENKSNGWNADIHILANYCFLSKEETRTFTSENQVYLIKDIIEHKYENVTGAKKIKIPSSGMVSNWMWYFQRNDAFMRNEWSNYTNWPYSWIPYDTESPNDIKTLASPYAFSYSPYQNQDSASSSGYIQTGYRITGEFKVANHKNILETAGILFNGEYRENLLTREVYDYVEKWTRTSSNARTGLYCYNFCLSSDSRKYQPSGAINMSKFKTIEIEVNTYVPPVNLDTVQYDVICNADGVVIATNSPGQGGSWFMYEYNYNMVLFEERYNVLSFVGGYCGLMYAR</sequence>
<dbReference type="InterPro" id="IPR031654">
    <property type="entry name" value="Capsid_N"/>
</dbReference>
<accession>A0A6C0B6Y7</accession>
<dbReference type="Pfam" id="PF04451">
    <property type="entry name" value="Capsid_NCLDV"/>
    <property type="match status" value="1"/>
</dbReference>